<feature type="chain" id="PRO_5030830407" evidence="1">
    <location>
        <begin position="22"/>
        <end position="637"/>
    </location>
</feature>
<comment type="caution">
    <text evidence="2">The sequence shown here is derived from an EMBL/GenBank/DDBJ whole genome shotgun (WGS) entry which is preliminary data.</text>
</comment>
<dbReference type="Proteomes" id="UP000576082">
    <property type="component" value="Unassembled WGS sequence"/>
</dbReference>
<evidence type="ECO:0000256" key="1">
    <source>
        <dbReference type="SAM" id="SignalP"/>
    </source>
</evidence>
<dbReference type="Gene3D" id="3.20.20.80">
    <property type="entry name" value="Glycosidases"/>
    <property type="match status" value="1"/>
</dbReference>
<keyword evidence="3" id="KW-1185">Reference proteome</keyword>
<evidence type="ECO:0000313" key="2">
    <source>
        <dbReference type="EMBL" id="NME70438.1"/>
    </source>
</evidence>
<name>A0A7X9XBA3_9BACT</name>
<evidence type="ECO:0000313" key="3">
    <source>
        <dbReference type="Proteomes" id="UP000576082"/>
    </source>
</evidence>
<dbReference type="AlphaFoldDB" id="A0A7X9XBA3"/>
<dbReference type="EMBL" id="JABANE010000064">
    <property type="protein sequence ID" value="NME70438.1"/>
    <property type="molecule type" value="Genomic_DNA"/>
</dbReference>
<reference evidence="2 3" key="1">
    <citation type="submission" date="2020-04" db="EMBL/GenBank/DDBJ databases">
        <title>Flammeovirga sp. SR4, a novel species isolated from seawater.</title>
        <authorList>
            <person name="Wang X."/>
        </authorList>
    </citation>
    <scope>NUCLEOTIDE SEQUENCE [LARGE SCALE GENOMIC DNA]</scope>
    <source>
        <strain evidence="2 3">ATCC 23126</strain>
    </source>
</reference>
<gene>
    <name evidence="2" type="ORF">HHU12_20855</name>
</gene>
<feature type="signal peptide" evidence="1">
    <location>
        <begin position="1"/>
        <end position="21"/>
    </location>
</feature>
<dbReference type="RefSeq" id="WP_169658676.1">
    <property type="nucleotide sequence ID" value="NZ_JABANE010000064.1"/>
</dbReference>
<keyword evidence="1" id="KW-0732">Signal</keyword>
<proteinExistence type="predicted"/>
<sequence>MKDHFLLQIILLFFTAQSALYAQDPIQKTAEVFFPEKIVLAQNHPFFNYSVNDAFLKGMQYESIFSKTDSKEYYRTTVPLVSLMSNPMENSDAYEFEMKSAKLMGIDGFQFELRPLGGEYYLSRFKKIFAEYIKVAEVKNIDFKFSIIIDMKRNKKVPVSLLLSKTESTLNELFKMTNYSKKWLRTGDNKVILFTKTPQKVIDQGLKKKYASAFIKNPNLILELAEVYHSLQKGLIDDVAFVYQADYVSNDVLTNQILDFFPAIYTLSSAQNYDKGISGLEALCRKRNRPFIQCVVPDMQSVKPYDISTKQKLPSGVEGTIKGRGENNYVKAHNYKMTSVLRDLLEKGVKRQADLLYVTSWNYYNRGSHFAPELHHGYGMGLLLKEYKNKWLKNQATLEEEAVIVSFKNFLPGEFNKNKGMKINFRNKEKYQIQDMDSVEVVTILKEKSGVYFNNQYLGIAPKGTHAFYVEKPKGKMEVKVKRARRTILQYSVPKEIDGKQTVTDFLTYTFSNLDENYARQNHDIILNNEMRMMRNRFLISNEDEKKWRKASSERFFDNLQAMYNYGIASNKYIEIQAKNYKKFKQQIKEILTEFNYGIWLELEESALKNQGIPMWEDNQNEALRGYNILPEYSEQK</sequence>
<protein>
    <submittedName>
        <fullName evidence="2">Uncharacterized protein</fullName>
    </submittedName>
</protein>
<organism evidence="2 3">
    <name type="scientific">Flammeovirga aprica JL-4</name>
    <dbReference type="NCBI Taxonomy" id="694437"/>
    <lineage>
        <taxon>Bacteria</taxon>
        <taxon>Pseudomonadati</taxon>
        <taxon>Bacteroidota</taxon>
        <taxon>Cytophagia</taxon>
        <taxon>Cytophagales</taxon>
        <taxon>Flammeovirgaceae</taxon>
        <taxon>Flammeovirga</taxon>
    </lineage>
</organism>
<accession>A0A7X9XBA3</accession>